<evidence type="ECO:0000256" key="3">
    <source>
        <dbReference type="ARBA" id="ARBA00022729"/>
    </source>
</evidence>
<keyword evidence="2" id="KW-0964">Secreted</keyword>
<keyword evidence="3 6" id="KW-0732">Signal</keyword>
<sequence>MTTTLAPRIARLSAAAMLAASLVVAAPLAAQASTIYPPAESCTTATSTVQAGGGFQFGCNGATFSPNESVTITVTGENGAGASIGMVRTAVTTASGQVTSDDSGALPAVTITLPTNASGIYNIAAVSATSAGATASVTVTTGTDGLPVTGFDSGTLTGLWIGGGALVLAGAAVGITALVRRRQSDD</sequence>
<evidence type="ECO:0000313" key="9">
    <source>
        <dbReference type="Proteomes" id="UP001368654"/>
    </source>
</evidence>
<keyword evidence="5" id="KW-0472">Membrane</keyword>
<proteinExistence type="predicted"/>
<evidence type="ECO:0000256" key="6">
    <source>
        <dbReference type="SAM" id="SignalP"/>
    </source>
</evidence>
<reference evidence="8 9" key="1">
    <citation type="submission" date="2024-02" db="EMBL/GenBank/DDBJ databases">
        <authorList>
            <person name="Saticioglu I.B."/>
        </authorList>
    </citation>
    <scope>NUCLEOTIDE SEQUENCE [LARGE SCALE GENOMIC DNA]</scope>
    <source>
        <strain evidence="8 9">Mu-86</strain>
    </source>
</reference>
<evidence type="ECO:0000313" key="8">
    <source>
        <dbReference type="EMBL" id="MEJ1156608.1"/>
    </source>
</evidence>
<evidence type="ECO:0000256" key="4">
    <source>
        <dbReference type="ARBA" id="ARBA00023088"/>
    </source>
</evidence>
<evidence type="ECO:0000256" key="2">
    <source>
        <dbReference type="ARBA" id="ARBA00022525"/>
    </source>
</evidence>
<feature type="chain" id="PRO_5046198373" evidence="6">
    <location>
        <begin position="26"/>
        <end position="186"/>
    </location>
</feature>
<evidence type="ECO:0000259" key="7">
    <source>
        <dbReference type="PROSITE" id="PS50847"/>
    </source>
</evidence>
<comment type="caution">
    <text evidence="8">The sequence shown here is derived from an EMBL/GenBank/DDBJ whole genome shotgun (WGS) entry which is preliminary data.</text>
</comment>
<keyword evidence="4" id="KW-0572">Peptidoglycan-anchor</keyword>
<organism evidence="8 9">
    <name type="scientific">Microbacterium marmarense</name>
    <dbReference type="NCBI Taxonomy" id="3122051"/>
    <lineage>
        <taxon>Bacteria</taxon>
        <taxon>Bacillati</taxon>
        <taxon>Actinomycetota</taxon>
        <taxon>Actinomycetes</taxon>
        <taxon>Micrococcales</taxon>
        <taxon>Microbacteriaceae</taxon>
        <taxon>Microbacterium</taxon>
    </lineage>
</organism>
<keyword evidence="1" id="KW-0134">Cell wall</keyword>
<evidence type="ECO:0000256" key="5">
    <source>
        <dbReference type="SAM" id="Phobius"/>
    </source>
</evidence>
<dbReference type="EMBL" id="JBBDGL010000005">
    <property type="protein sequence ID" value="MEJ1156608.1"/>
    <property type="molecule type" value="Genomic_DNA"/>
</dbReference>
<evidence type="ECO:0000256" key="1">
    <source>
        <dbReference type="ARBA" id="ARBA00022512"/>
    </source>
</evidence>
<accession>A0ABU8LXI6</accession>
<protein>
    <submittedName>
        <fullName evidence="8">Cell wall protein</fullName>
    </submittedName>
</protein>
<feature type="domain" description="Gram-positive cocci surface proteins LPxTG" evidence="7">
    <location>
        <begin position="146"/>
        <end position="186"/>
    </location>
</feature>
<dbReference type="PROSITE" id="PS50847">
    <property type="entry name" value="GRAM_POS_ANCHORING"/>
    <property type="match status" value="1"/>
</dbReference>
<gene>
    <name evidence="8" type="ORF">WDU96_13440</name>
</gene>
<dbReference type="RefSeq" id="WP_337339038.1">
    <property type="nucleotide sequence ID" value="NZ_JBBDGL010000005.1"/>
</dbReference>
<keyword evidence="5" id="KW-0812">Transmembrane</keyword>
<dbReference type="Proteomes" id="UP001368654">
    <property type="component" value="Unassembled WGS sequence"/>
</dbReference>
<dbReference type="InterPro" id="IPR019931">
    <property type="entry name" value="LPXTG_anchor"/>
</dbReference>
<keyword evidence="5" id="KW-1133">Transmembrane helix</keyword>
<keyword evidence="9" id="KW-1185">Reference proteome</keyword>
<name>A0ABU8LXI6_9MICO</name>
<feature type="transmembrane region" description="Helical" evidence="5">
    <location>
        <begin position="159"/>
        <end position="179"/>
    </location>
</feature>
<feature type="signal peptide" evidence="6">
    <location>
        <begin position="1"/>
        <end position="25"/>
    </location>
</feature>